<dbReference type="EMBL" id="RXGB01005817">
    <property type="protein sequence ID" value="TMW87260.1"/>
    <property type="molecule type" value="Genomic_DNA"/>
</dbReference>
<feature type="region of interest" description="Disordered" evidence="5">
    <location>
        <begin position="1"/>
        <end position="35"/>
    </location>
</feature>
<evidence type="ECO:0000313" key="7">
    <source>
        <dbReference type="EMBL" id="TMW87260.1"/>
    </source>
</evidence>
<dbReference type="AlphaFoldDB" id="A0A6N2B007"/>
<organism evidence="7">
    <name type="scientific">Solanum chilense</name>
    <name type="common">Tomato</name>
    <name type="synonym">Lycopersicon chilense</name>
    <dbReference type="NCBI Taxonomy" id="4083"/>
    <lineage>
        <taxon>Eukaryota</taxon>
        <taxon>Viridiplantae</taxon>
        <taxon>Streptophyta</taxon>
        <taxon>Embryophyta</taxon>
        <taxon>Tracheophyta</taxon>
        <taxon>Spermatophyta</taxon>
        <taxon>Magnoliopsida</taxon>
        <taxon>eudicotyledons</taxon>
        <taxon>Gunneridae</taxon>
        <taxon>Pentapetalae</taxon>
        <taxon>asterids</taxon>
        <taxon>lamiids</taxon>
        <taxon>Solanales</taxon>
        <taxon>Solanaceae</taxon>
        <taxon>Solanoideae</taxon>
        <taxon>Solaneae</taxon>
        <taxon>Solanum</taxon>
        <taxon>Solanum subgen. Lycopersicon</taxon>
    </lineage>
</organism>
<keyword evidence="2 4" id="KW-0195">Cyclin</keyword>
<name>A0A6N2B007_SOLCI</name>
<dbReference type="InterPro" id="IPR036915">
    <property type="entry name" value="Cyclin-like_sf"/>
</dbReference>
<evidence type="ECO:0000256" key="4">
    <source>
        <dbReference type="RuleBase" id="RU000383"/>
    </source>
</evidence>
<keyword evidence="3" id="KW-0131">Cell cycle</keyword>
<proteinExistence type="inferred from homology"/>
<dbReference type="InterPro" id="IPR013763">
    <property type="entry name" value="Cyclin-like_dom"/>
</dbReference>
<dbReference type="InterPro" id="IPR006671">
    <property type="entry name" value="Cyclin_N"/>
</dbReference>
<dbReference type="InterPro" id="IPR048258">
    <property type="entry name" value="Cyclins_cyclin-box"/>
</dbReference>
<dbReference type="GO" id="GO:0051301">
    <property type="term" value="P:cell division"/>
    <property type="evidence" value="ECO:0007669"/>
    <property type="project" value="UniProtKB-KW"/>
</dbReference>
<evidence type="ECO:0000259" key="6">
    <source>
        <dbReference type="SMART" id="SM00385"/>
    </source>
</evidence>
<comment type="similarity">
    <text evidence="4">Belongs to the cyclin family.</text>
</comment>
<gene>
    <name evidence="7" type="ORF">EJD97_020197</name>
</gene>
<dbReference type="Gene3D" id="1.10.472.10">
    <property type="entry name" value="Cyclin-like"/>
    <property type="match status" value="2"/>
</dbReference>
<feature type="compositionally biased region" description="Acidic residues" evidence="5">
    <location>
        <begin position="7"/>
        <end position="35"/>
    </location>
</feature>
<accession>A0A6N2B007</accession>
<evidence type="ECO:0000256" key="1">
    <source>
        <dbReference type="ARBA" id="ARBA00022618"/>
    </source>
</evidence>
<dbReference type="InterPro" id="IPR039361">
    <property type="entry name" value="Cyclin"/>
</dbReference>
<dbReference type="PANTHER" id="PTHR10177">
    <property type="entry name" value="CYCLINS"/>
    <property type="match status" value="1"/>
</dbReference>
<evidence type="ECO:0000256" key="5">
    <source>
        <dbReference type="SAM" id="MobiDB-lite"/>
    </source>
</evidence>
<dbReference type="PROSITE" id="PS00292">
    <property type="entry name" value="CYCLINS"/>
    <property type="match status" value="1"/>
</dbReference>
<feature type="non-terminal residue" evidence="7">
    <location>
        <position position="299"/>
    </location>
</feature>
<evidence type="ECO:0000256" key="3">
    <source>
        <dbReference type="ARBA" id="ARBA00023306"/>
    </source>
</evidence>
<protein>
    <recommendedName>
        <fullName evidence="6">Cyclin-like domain-containing protein</fullName>
    </recommendedName>
</protein>
<keyword evidence="1" id="KW-0132">Cell division</keyword>
<dbReference type="Pfam" id="PF00134">
    <property type="entry name" value="Cyclin_N"/>
    <property type="match status" value="1"/>
</dbReference>
<dbReference type="CDD" id="cd20544">
    <property type="entry name" value="CYCLIN_AtCycD-like_rpt2"/>
    <property type="match status" value="1"/>
</dbReference>
<reference evidence="7" key="1">
    <citation type="submission" date="2019-05" db="EMBL/GenBank/DDBJ databases">
        <title>The de novo reference genome and transcriptome assemblies of the wild tomato species Solanum chilense.</title>
        <authorList>
            <person name="Stam R."/>
            <person name="Nosenko T."/>
            <person name="Hoerger A.C."/>
            <person name="Stephan W."/>
            <person name="Seidel M.A."/>
            <person name="Kuhn J.M.M."/>
            <person name="Haberer G."/>
            <person name="Tellier A."/>
        </authorList>
    </citation>
    <scope>NUCLEOTIDE SEQUENCE</scope>
    <source>
        <tissue evidence="7">Mature leaves</tissue>
    </source>
</reference>
<evidence type="ECO:0000256" key="2">
    <source>
        <dbReference type="ARBA" id="ARBA00023127"/>
    </source>
</evidence>
<feature type="domain" description="Cyclin-like" evidence="6">
    <location>
        <begin position="73"/>
        <end position="161"/>
    </location>
</feature>
<comment type="caution">
    <text evidence="7">The sequence shown here is derived from an EMBL/GenBank/DDBJ whole genome shotgun (WGS) entry which is preliminary data.</text>
</comment>
<dbReference type="SUPFAM" id="SSF47954">
    <property type="entry name" value="Cyclin-like"/>
    <property type="match status" value="2"/>
</dbReference>
<dbReference type="SMART" id="SM00385">
    <property type="entry name" value="CYCLIN"/>
    <property type="match status" value="1"/>
</dbReference>
<sequence>MESSEYLTEEEKDEEMQQENGVNDDDDDDNNSNDDDIQILISREITDVRLNDQEIEELVNDNWNQEIRTHAIRYISSTGRQFRMSRRTIYRAVMYVDRFLAQMRIDNGMLWAVRLLAVTCLALSAKMNDNIDDVPSLSEYPLGPYEINVNHITQMERLVLDEFSWDMNCVTPFDFGNFFVSRFCRDVTRLHITRITTARIIMIALRDLRLMYHRPSVIAAAATLVAVNRDFTIQELVMEINDLPINEFLQMGHNFDLAVTCLSLSAKMNENIDDVPPLSVGAYNINVNAIRRMEILVLV</sequence>